<feature type="domain" description="IrrE N-terminal-like" evidence="1">
    <location>
        <begin position="20"/>
        <end position="153"/>
    </location>
</feature>
<dbReference type="Pfam" id="PF06114">
    <property type="entry name" value="Peptidase_M78"/>
    <property type="match status" value="1"/>
</dbReference>
<dbReference type="HOGENOM" id="CLU_084682_2_0_5"/>
<reference evidence="2" key="1">
    <citation type="submission" date="2006-06" db="EMBL/GenBank/DDBJ databases">
        <title>Complete sequence of chromosome of Chelativorans sp. BNC1.</title>
        <authorList>
            <consortium name="US DOE Joint Genome Institute"/>
            <person name="Copeland A."/>
            <person name="Lucas S."/>
            <person name="Lapidus A."/>
            <person name="Barry K."/>
            <person name="Detter J.C."/>
            <person name="Glavina del Rio T."/>
            <person name="Hammon N."/>
            <person name="Israni S."/>
            <person name="Dalin E."/>
            <person name="Tice H."/>
            <person name="Pitluck S."/>
            <person name="Chertkov O."/>
            <person name="Brettin T."/>
            <person name="Bruce D."/>
            <person name="Han C."/>
            <person name="Tapia R."/>
            <person name="Gilna P."/>
            <person name="Schmutz J."/>
            <person name="Larimer F."/>
            <person name="Land M."/>
            <person name="Hauser L."/>
            <person name="Kyrpides N."/>
            <person name="Mikhailova N."/>
            <person name="Richardson P."/>
        </authorList>
    </citation>
    <scope>NUCLEOTIDE SEQUENCE</scope>
    <source>
        <strain evidence="2">BNC1</strain>
    </source>
</reference>
<dbReference type="InterPro" id="IPR052345">
    <property type="entry name" value="Rad_response_metalloprotease"/>
</dbReference>
<dbReference type="PANTHER" id="PTHR43236:SF2">
    <property type="entry name" value="BLL0069 PROTEIN"/>
    <property type="match status" value="1"/>
</dbReference>
<gene>
    <name evidence="2" type="ordered locus">Meso_0887</name>
</gene>
<name>Q11JY8_CHESB</name>
<accession>Q11JY8</accession>
<dbReference type="InterPro" id="IPR010359">
    <property type="entry name" value="IrrE_HExxH"/>
</dbReference>
<dbReference type="AlphaFoldDB" id="Q11JY8"/>
<proteinExistence type="predicted"/>
<evidence type="ECO:0000259" key="1">
    <source>
        <dbReference type="Pfam" id="PF06114"/>
    </source>
</evidence>
<dbReference type="PANTHER" id="PTHR43236">
    <property type="entry name" value="ANTITOXIN HIGA1"/>
    <property type="match status" value="1"/>
</dbReference>
<dbReference type="EMBL" id="CP000390">
    <property type="protein sequence ID" value="ABG62287.1"/>
    <property type="molecule type" value="Genomic_DNA"/>
</dbReference>
<sequence length="168" mass="18723">MISAVKRAQSSYPVDLEGLCRELGIRVHSAWLADDVSGELVPVSEGRYQINVNATHGERRRRFTIAHELGHFFHHRHLIGTGIDDDRAYRSTSAGRYHNTSIGPREETEANRFAANLLMPYDLISRLRAEGKTTPKAMADALQVSLPAMRIRLGLEPYPTAAEEFGPG</sequence>
<dbReference type="eggNOG" id="COG2856">
    <property type="taxonomic scope" value="Bacteria"/>
</dbReference>
<evidence type="ECO:0000313" key="2">
    <source>
        <dbReference type="EMBL" id="ABG62287.1"/>
    </source>
</evidence>
<organism evidence="2">
    <name type="scientific">Chelativorans sp. (strain BNC1)</name>
    <dbReference type="NCBI Taxonomy" id="266779"/>
    <lineage>
        <taxon>Bacteria</taxon>
        <taxon>Pseudomonadati</taxon>
        <taxon>Pseudomonadota</taxon>
        <taxon>Alphaproteobacteria</taxon>
        <taxon>Hyphomicrobiales</taxon>
        <taxon>Phyllobacteriaceae</taxon>
        <taxon>Chelativorans</taxon>
    </lineage>
</organism>
<protein>
    <recommendedName>
        <fullName evidence="1">IrrE N-terminal-like domain-containing protein</fullName>
    </recommendedName>
</protein>
<dbReference type="KEGG" id="mes:Meso_0887"/>
<dbReference type="Gene3D" id="1.10.10.2910">
    <property type="match status" value="1"/>
</dbReference>